<sequence length="149" mass="15663">MEVLPAVAAWAASYVYRFPSVAENAFGQRSCSRAAIDVQELASRLSSKAQVLVAGDKGFDETSGRWNIFDQPKPGVVVIPGAALDVAATGGIEIVMSSLSSVELSKDGQTAKIGGGTLSKAIIDALWQSGKQTGKQLHKPFLLSLLGMR</sequence>
<reference evidence="1 2" key="1">
    <citation type="journal article" date="2016" name="Genome Biol. Evol.">
        <title>Divergent and convergent evolution of fungal pathogenicity.</title>
        <authorList>
            <person name="Shang Y."/>
            <person name="Xiao G."/>
            <person name="Zheng P."/>
            <person name="Cen K."/>
            <person name="Zhan S."/>
            <person name="Wang C."/>
        </authorList>
    </citation>
    <scope>NUCLEOTIDE SEQUENCE [LARGE SCALE GENOMIC DNA]</scope>
    <source>
        <strain evidence="1 2">RCEF 1005</strain>
    </source>
</reference>
<dbReference type="EMBL" id="AZHF01000002">
    <property type="protein sequence ID" value="OAA78771.1"/>
    <property type="molecule type" value="Genomic_DNA"/>
</dbReference>
<protein>
    <submittedName>
        <fullName evidence="1">FAD binding domain protein</fullName>
    </submittedName>
</protein>
<comment type="caution">
    <text evidence="1">The sequence shown here is derived from an EMBL/GenBank/DDBJ whole genome shotgun (WGS) entry which is preliminary data.</text>
</comment>
<accession>A0A168I590</accession>
<evidence type="ECO:0000313" key="1">
    <source>
        <dbReference type="EMBL" id="OAA78771.1"/>
    </source>
</evidence>
<dbReference type="SUPFAM" id="SSF56176">
    <property type="entry name" value="FAD-binding/transporter-associated domain-like"/>
    <property type="match status" value="1"/>
</dbReference>
<dbReference type="OrthoDB" id="415825at2759"/>
<keyword evidence="2" id="KW-1185">Reference proteome</keyword>
<dbReference type="InterPro" id="IPR036318">
    <property type="entry name" value="FAD-bd_PCMH-like_sf"/>
</dbReference>
<gene>
    <name evidence="1" type="ORF">LEL_02257</name>
</gene>
<name>A0A168I590_CORDF</name>
<dbReference type="AlphaFoldDB" id="A0A168I590"/>
<organism evidence="1 2">
    <name type="scientific">Akanthomyces lecanii RCEF 1005</name>
    <dbReference type="NCBI Taxonomy" id="1081108"/>
    <lineage>
        <taxon>Eukaryota</taxon>
        <taxon>Fungi</taxon>
        <taxon>Dikarya</taxon>
        <taxon>Ascomycota</taxon>
        <taxon>Pezizomycotina</taxon>
        <taxon>Sordariomycetes</taxon>
        <taxon>Hypocreomycetidae</taxon>
        <taxon>Hypocreales</taxon>
        <taxon>Cordycipitaceae</taxon>
        <taxon>Akanthomyces</taxon>
        <taxon>Cordyceps confragosa</taxon>
    </lineage>
</organism>
<dbReference type="STRING" id="1081108.A0A168I590"/>
<evidence type="ECO:0000313" key="2">
    <source>
        <dbReference type="Proteomes" id="UP000076881"/>
    </source>
</evidence>
<dbReference type="GO" id="GO:0050660">
    <property type="term" value="F:flavin adenine dinucleotide binding"/>
    <property type="evidence" value="ECO:0007669"/>
    <property type="project" value="InterPro"/>
</dbReference>
<dbReference type="Proteomes" id="UP000076881">
    <property type="component" value="Unassembled WGS sequence"/>
</dbReference>
<proteinExistence type="predicted"/>